<dbReference type="PROSITE" id="PS50293">
    <property type="entry name" value="TPR_REGION"/>
    <property type="match status" value="1"/>
</dbReference>
<feature type="compositionally biased region" description="Polar residues" evidence="3">
    <location>
        <begin position="2459"/>
        <end position="2492"/>
    </location>
</feature>
<accession>A0A8B6CF45</accession>
<feature type="region of interest" description="Disordered" evidence="3">
    <location>
        <begin position="2599"/>
        <end position="2639"/>
    </location>
</feature>
<dbReference type="Pfam" id="PF13176">
    <property type="entry name" value="TPR_7"/>
    <property type="match status" value="2"/>
</dbReference>
<dbReference type="SMART" id="SM00028">
    <property type="entry name" value="TPR"/>
    <property type="match status" value="24"/>
</dbReference>
<dbReference type="Proteomes" id="UP000596742">
    <property type="component" value="Unassembled WGS sequence"/>
</dbReference>
<feature type="compositionally biased region" description="Polar residues" evidence="3">
    <location>
        <begin position="2227"/>
        <end position="2241"/>
    </location>
</feature>
<gene>
    <name evidence="6" type="ORF">MGAL_10B051571</name>
</gene>
<feature type="compositionally biased region" description="Low complexity" evidence="3">
    <location>
        <begin position="1860"/>
        <end position="1871"/>
    </location>
</feature>
<dbReference type="FunFam" id="1.25.40.10:FF:000040">
    <property type="entry name" value="Tetratricopeptide repeat domain 28"/>
    <property type="match status" value="1"/>
</dbReference>
<dbReference type="FunFam" id="1.25.40.10:FF:001539">
    <property type="entry name" value="AGAP002648-PA"/>
    <property type="match status" value="1"/>
</dbReference>
<feature type="compositionally biased region" description="Polar residues" evidence="3">
    <location>
        <begin position="2275"/>
        <end position="2285"/>
    </location>
</feature>
<feature type="region of interest" description="Disordered" evidence="3">
    <location>
        <begin position="1912"/>
        <end position="1962"/>
    </location>
</feature>
<reference evidence="6" key="1">
    <citation type="submission" date="2018-11" db="EMBL/GenBank/DDBJ databases">
        <authorList>
            <person name="Alioto T."/>
            <person name="Alioto T."/>
        </authorList>
    </citation>
    <scope>NUCLEOTIDE SEQUENCE</scope>
</reference>
<feature type="compositionally biased region" description="Polar residues" evidence="3">
    <location>
        <begin position="2336"/>
        <end position="2354"/>
    </location>
</feature>
<evidence type="ECO:0000256" key="1">
    <source>
        <dbReference type="PROSITE-ProRule" id="PRU00339"/>
    </source>
</evidence>
<evidence type="ECO:0000256" key="3">
    <source>
        <dbReference type="SAM" id="MobiDB-lite"/>
    </source>
</evidence>
<keyword evidence="7" id="KW-1185">Reference proteome</keyword>
<dbReference type="EMBL" id="UYJE01001612">
    <property type="protein sequence ID" value="VDI03627.1"/>
    <property type="molecule type" value="Genomic_DNA"/>
</dbReference>
<organism evidence="6 7">
    <name type="scientific">Mytilus galloprovincialis</name>
    <name type="common">Mediterranean mussel</name>
    <dbReference type="NCBI Taxonomy" id="29158"/>
    <lineage>
        <taxon>Eukaryota</taxon>
        <taxon>Metazoa</taxon>
        <taxon>Spiralia</taxon>
        <taxon>Lophotrochozoa</taxon>
        <taxon>Mollusca</taxon>
        <taxon>Bivalvia</taxon>
        <taxon>Autobranchia</taxon>
        <taxon>Pteriomorphia</taxon>
        <taxon>Mytilida</taxon>
        <taxon>Mytiloidea</taxon>
        <taxon>Mytilidae</taxon>
        <taxon>Mytilinae</taxon>
        <taxon>Mytilus</taxon>
    </lineage>
</organism>
<dbReference type="Pfam" id="PF13424">
    <property type="entry name" value="TPR_12"/>
    <property type="match status" value="8"/>
</dbReference>
<dbReference type="InterPro" id="IPR058900">
    <property type="entry name" value="TTC28_C"/>
</dbReference>
<feature type="region of interest" description="Disordered" evidence="3">
    <location>
        <begin position="2081"/>
        <end position="2109"/>
    </location>
</feature>
<feature type="compositionally biased region" description="Low complexity" evidence="3">
    <location>
        <begin position="2388"/>
        <end position="2397"/>
    </location>
</feature>
<feature type="repeat" description="TPR" evidence="1">
    <location>
        <begin position="267"/>
        <end position="300"/>
    </location>
</feature>
<feature type="region of interest" description="Disordered" evidence="3">
    <location>
        <begin position="2388"/>
        <end position="2496"/>
    </location>
</feature>
<feature type="region of interest" description="Disordered" evidence="3">
    <location>
        <begin position="1855"/>
        <end position="1880"/>
    </location>
</feature>
<proteinExistence type="predicted"/>
<sequence length="2669" mass="293408">AYLREGVALQQLGQHGDALAAFAVGLAQDSSNTSLLSGLVDSALKSPLKEKLGPTFQQLQKLKLHQSPFVIISVIGQELLAAGLYGSSIAMLEAALQIGTCSLKLRGSVFSALSSAHWGLGNIDKAITYMQHDLSVAKSLGDIEGECRAHGNLGSAYFSKGHYKEALSNHRYQLALAMKLKHRQSAASALGSLGHVYTAIGDYPNALQSHKQCLFLNKQCGDKHAEAREIGNAGAVYLAMAEFSSAVECHNKHLEIAKKLNNSTEEARAYSNLGSAYHYKRDYEKAIKFHEQVLKIAEQKKDKVLEARAYAGLGHAARCKQDYETAKNYHEKQLDNALETKDKVAEGRACSNLGIIYHQLREYKSALKLHEVHLKIAKSLGDRASQGRALGNIGNAHIALKQYDQAVKYHKQEVAISSEVNDRHSEGATHGNLAVAYQALGMFDKAILHYMSHLNISKELKDTSSEARALCNLGNYYSSRGDYLSAVKYYEDYLILSQELHDSEGEAKACFNLGYVHFGLGNHLEAVRYYEQDLSIARELQDQLGIARAYCNLGLAHKALHNYMDALECQKKCLSMMKNMKNTKGIFRALGNIGDITLKTGDTSEAIKIYNQQLQLAKQCNSKDLVATAYGALGAAHRTLGQFDKALGYHTQELSIRQDMDDKRGECRAHGNLGNVHMSLGNYMNALKCYEEQLEKSQELQDSALEAQACGNLGITRMNMGSFEDAIGMFEQQLAMLEQVCSANSIYDKGRALGNLGDCYEALGDYEESIRCHEQYLATAQQANSLSDQDKAYRGLGNAHRSVGNLQQALVCFEKRLVVAHELNSSSAKASAYGELGCLHSLLGNFEQAISCLQHQLSIAKEIGDCMCEGEAACGLGGVYQNMGEYEKALEYHQMDLQIAETTENTACQCRAYGNLGLSHESLGNYNDAIQYQEQHLSIAAQMNDKVAKTLAYSSLGRVHHALNNHTQAVEYLKQGLSIAEQLGRHEDEAKICHRLGLSLWGKGDLEECQLQLHRAADCLRVSVEMHNSTVNTKCHCLTFKRPVTKLSRHDEALAIAERACTRAFIDYLLERQAGAEGLYRAYQYCRETTGFVMYYSIAAGYLYCWLVTPRNGIVKFHEVNMTELEADYDTSDTLSMKSVSFGSSSLIDQYVGHVRESMGVESHNIKASTGSINRTFNDGDSECDDVWQQHLEELGDKLNAENDKTGFLRMVNRNHKLNSSNYSLSSLFSLSTLNGVNSSFHSTRKNSLRIYNKSGHNSGAKTPLSVLYHILIEPMEEALETASEDYGAGTIDLVLVLQGELYLIPFSILKKDQKSECLFERFNISIMSSVTNLQNAQKHEKQGRPVIDSSGAVVVGNPKLSPGASQHWIFKDIPEAEYEARVVGELLTSRPLIGPDATKAAILHQIEQVEVIHFCTHISWKLSSIVLAPSENIPSQHRFPSIDSDDSSSDITGFDGPAMSEYLLTAADILNLKLHAKLVVLSSGYTDDRAGRINSDGVVGLTRALLSAGAKCVLYSLWPVPDDASKMLMRSLYTALQEGQSVTHALQHAMKAVQSARQYSHPANWGGWILVGHDIKLSSKIALMGHAICEILLSPGQCREAMRVLLHLIEKSLMRIHQGIKNSMYTTYTSIENKVGGIAGWKDLLKAVGFRFEAGQNDLPPAVFFPQSDPGDRLTQASSNLQALLGLPPSCLSALSKFLPNYDAGEANIRVMRDILSKMAAREVNVDVQLNVQLWRVPGCHEFFASLGLDLVEVGRDDVTLRLGKQAVRRQLQFALQSLVAVFDTQEAPRSLTMDSSSSLESLSSSHSGSTSTSNFSKGSTPPISPRCGKKKSLFNPAEMEKMRMMTKMQLMNQGGLSGRKVSSKSSKSGPVDPSLNLSHQNKIKNMYPPSNATMALHSDIDEMQEIVSENSESEFDCRRSEGAGSWNDFRMQVSSNNSESDGSTIPEGRHSSESEPLKTIEEHVDDTKVEICEEFEEYTFSRQASEMSADGDQYSHEFDREDSNRQSNMSAASSDVERAYFENQNMNRNSYSDSSQADDAFHRDDLKRQSDMSDTSGISDNFITSKSLTLTLPSELVTESGQLSSESGIHSEVTSNQSDASQQSMDVSQFPLNPSEIALRVLADIGPEHAALEEVQSQSIAVSQKESFQQRTKFFNSLSSGGNSSNFKAVQQLMSGGSVPNTQNSSEKIKPPVPQRGVKMPPPIPAKPKPSQNLSENFLKLKLSNQNSGNNSVQTNKPLSEQEKSESYDFEDDLSYTITTSSNRKGVKILKSGDSNSTFSSFKPPQKGNFLLNSSRPESSASLSSVYSTGSSVQTVIHRSHKGISPNIAANIHSPEQFTNGRRQSPATSGSDNDIRIRTGLAHSSWYNVDSDSSQNALFEKRCSNSSLSSTSSFSDVNNQRKTKSILNGSPNNPRPRGKKPRKRVSFSDSEPSDLDSSNHSRSLHDISPVDGYVSPLSRSRNIYQGFHSRTPSPYANKTVPKQNQNSAGNDSVKWEPVINGGVPNPLMINGTLTQEQVLNGSVPNLTGNSADNSNFRASTGTIPNYNNTNGNMPNYYPNSNANMTGFSGTTFIKQGTSFSSQSIGNSRNLSTFGQSAFNHMSSQPQSNLQSTNNMNNGSIPNFNGTTFNKRPNNLTSQSSNHIQMLYSGQQRPQSSRPQQVMQSSKC</sequence>
<feature type="region of interest" description="Disordered" evidence="3">
    <location>
        <begin position="2270"/>
        <end position="2297"/>
    </location>
</feature>
<feature type="compositionally biased region" description="Basic residues" evidence="3">
    <location>
        <begin position="2418"/>
        <end position="2427"/>
    </location>
</feature>
<feature type="compositionally biased region" description="Polar residues" evidence="3">
    <location>
        <begin position="1934"/>
        <end position="1945"/>
    </location>
</feature>
<evidence type="ECO:0000313" key="6">
    <source>
        <dbReference type="EMBL" id="VDI03627.1"/>
    </source>
</evidence>
<evidence type="ECO:0000259" key="4">
    <source>
        <dbReference type="Pfam" id="PF12770"/>
    </source>
</evidence>
<dbReference type="FunFam" id="1.25.40.10:FF:000792">
    <property type="entry name" value="tetratricopeptide repeat protein 28"/>
    <property type="match status" value="1"/>
</dbReference>
<dbReference type="SUPFAM" id="SSF48452">
    <property type="entry name" value="TPR-like"/>
    <property type="match status" value="5"/>
</dbReference>
<dbReference type="OrthoDB" id="626167at2759"/>
<feature type="compositionally biased region" description="Basic and acidic residues" evidence="3">
    <location>
        <begin position="1949"/>
        <end position="1962"/>
    </location>
</feature>
<feature type="repeat" description="TPR" evidence="1">
    <location>
        <begin position="187"/>
        <end position="220"/>
    </location>
</feature>
<dbReference type="Pfam" id="PF12770">
    <property type="entry name" value="CHAT"/>
    <property type="match status" value="1"/>
</dbReference>
<comment type="caution">
    <text evidence="6">The sequence shown here is derived from an EMBL/GenBank/DDBJ whole genome shotgun (WGS) entry which is preliminary data.</text>
</comment>
<name>A0A8B6CF45_MYTGA</name>
<feature type="region of interest" description="Disordered" evidence="3">
    <location>
        <begin position="1794"/>
        <end position="1835"/>
    </location>
</feature>
<feature type="repeat" description="TPR" evidence="1">
    <location>
        <begin position="627"/>
        <end position="660"/>
    </location>
</feature>
<dbReference type="Pfam" id="PF13374">
    <property type="entry name" value="TPR_10"/>
    <property type="match status" value="2"/>
</dbReference>
<feature type="compositionally biased region" description="Polar residues" evidence="3">
    <location>
        <begin position="2177"/>
        <end position="2188"/>
    </location>
</feature>
<dbReference type="Pfam" id="PF26117">
    <property type="entry name" value="TTC28_C"/>
    <property type="match status" value="1"/>
</dbReference>
<feature type="repeat" description="TPR" evidence="1">
    <location>
        <begin position="667"/>
        <end position="700"/>
    </location>
</feature>
<feature type="coiled-coil region" evidence="2">
    <location>
        <begin position="680"/>
        <end position="707"/>
    </location>
</feature>
<dbReference type="PROSITE" id="PS50005">
    <property type="entry name" value="TPR"/>
    <property type="match status" value="8"/>
</dbReference>
<dbReference type="PANTHER" id="PTHR10098:SF108">
    <property type="entry name" value="TETRATRICOPEPTIDE REPEAT PROTEIN 28"/>
    <property type="match status" value="1"/>
</dbReference>
<evidence type="ECO:0000259" key="5">
    <source>
        <dbReference type="Pfam" id="PF26117"/>
    </source>
</evidence>
<keyword evidence="2" id="KW-0175">Coiled coil</keyword>
<feature type="domain" description="CHAT" evidence="4">
    <location>
        <begin position="1264"/>
        <end position="1573"/>
    </location>
</feature>
<dbReference type="Gene3D" id="1.25.40.10">
    <property type="entry name" value="Tetratricopeptide repeat domain"/>
    <property type="match status" value="7"/>
</dbReference>
<feature type="repeat" description="TPR" evidence="1">
    <location>
        <begin position="950"/>
        <end position="983"/>
    </location>
</feature>
<evidence type="ECO:0000256" key="2">
    <source>
        <dbReference type="SAM" id="Coils"/>
    </source>
</evidence>
<feature type="repeat" description="TPR" evidence="1">
    <location>
        <begin position="467"/>
        <end position="500"/>
    </location>
</feature>
<feature type="repeat" description="TPR" evidence="1">
    <location>
        <begin position="507"/>
        <end position="540"/>
    </location>
</feature>
<feature type="region of interest" description="Disordered" evidence="3">
    <location>
        <begin position="2177"/>
        <end position="2214"/>
    </location>
</feature>
<feature type="compositionally biased region" description="Low complexity" evidence="3">
    <location>
        <begin position="1794"/>
        <end position="1822"/>
    </location>
</feature>
<feature type="region of interest" description="Disordered" evidence="3">
    <location>
        <begin position="2326"/>
        <end position="2357"/>
    </location>
</feature>
<feature type="compositionally biased region" description="Polar residues" evidence="3">
    <location>
        <begin position="2398"/>
        <end position="2412"/>
    </location>
</feature>
<keyword evidence="1" id="KW-0802">TPR repeat</keyword>
<feature type="region of interest" description="Disordered" evidence="3">
    <location>
        <begin position="1984"/>
        <end position="2016"/>
    </location>
</feature>
<feature type="domain" description="TTC28 C-terminal" evidence="5">
    <location>
        <begin position="1688"/>
        <end position="1789"/>
    </location>
</feature>
<feature type="compositionally biased region" description="Polar residues" evidence="3">
    <location>
        <begin position="2429"/>
        <end position="2438"/>
    </location>
</feature>
<feature type="non-terminal residue" evidence="6">
    <location>
        <position position="1"/>
    </location>
</feature>
<dbReference type="InterPro" id="IPR011990">
    <property type="entry name" value="TPR-like_helical_dom_sf"/>
</dbReference>
<feature type="repeat" description="TPR" evidence="1">
    <location>
        <begin position="870"/>
        <end position="903"/>
    </location>
</feature>
<dbReference type="InterPro" id="IPR019734">
    <property type="entry name" value="TPR_rpt"/>
</dbReference>
<feature type="region of interest" description="Disordered" evidence="3">
    <location>
        <begin position="2227"/>
        <end position="2250"/>
    </location>
</feature>
<feature type="coiled-coil region" evidence="2">
    <location>
        <begin position="280"/>
        <end position="307"/>
    </location>
</feature>
<dbReference type="InterPro" id="IPR024983">
    <property type="entry name" value="CHAT_dom"/>
</dbReference>
<protein>
    <recommendedName>
        <fullName evidence="8">CHAT domain-containing protein</fullName>
    </recommendedName>
</protein>
<dbReference type="PANTHER" id="PTHR10098">
    <property type="entry name" value="RAPSYN-RELATED"/>
    <property type="match status" value="1"/>
</dbReference>
<evidence type="ECO:0000313" key="7">
    <source>
        <dbReference type="Proteomes" id="UP000596742"/>
    </source>
</evidence>
<feature type="compositionally biased region" description="Basic and acidic residues" evidence="3">
    <location>
        <begin position="1995"/>
        <end position="2006"/>
    </location>
</feature>
<feature type="region of interest" description="Disordered" evidence="3">
    <location>
        <begin position="2650"/>
        <end position="2669"/>
    </location>
</feature>
<evidence type="ECO:0008006" key="8">
    <source>
        <dbReference type="Google" id="ProtNLM"/>
    </source>
</evidence>